<reference evidence="3" key="1">
    <citation type="submission" date="2023-07" db="EMBL/GenBank/DDBJ databases">
        <authorList>
            <consortium name="AG Swart"/>
            <person name="Singh M."/>
            <person name="Singh A."/>
            <person name="Seah K."/>
            <person name="Emmerich C."/>
        </authorList>
    </citation>
    <scope>NUCLEOTIDE SEQUENCE</scope>
    <source>
        <strain evidence="3">DP1</strain>
    </source>
</reference>
<protein>
    <submittedName>
        <fullName evidence="3">Uncharacterized protein</fullName>
    </submittedName>
</protein>
<comment type="caution">
    <text evidence="3">The sequence shown here is derived from an EMBL/GenBank/DDBJ whole genome shotgun (WGS) entry which is preliminary data.</text>
</comment>
<feature type="region of interest" description="Disordered" evidence="2">
    <location>
        <begin position="1980"/>
        <end position="2002"/>
    </location>
</feature>
<dbReference type="InterPro" id="IPR046837">
    <property type="entry name" value="Laa1/Sip1/HEATR5-like_HEAT"/>
</dbReference>
<dbReference type="InterPro" id="IPR040108">
    <property type="entry name" value="Laa1/Sip1/HEATR5"/>
</dbReference>
<dbReference type="PANTHER" id="PTHR21663:SF0">
    <property type="entry name" value="HEAT REPEAT-CONTAINING PROTEIN 5B"/>
    <property type="match status" value="1"/>
</dbReference>
<dbReference type="InterPro" id="IPR016024">
    <property type="entry name" value="ARM-type_fold"/>
</dbReference>
<dbReference type="GO" id="GO:0008104">
    <property type="term" value="P:intracellular protein localization"/>
    <property type="evidence" value="ECO:0007669"/>
    <property type="project" value="TreeGrafter"/>
</dbReference>
<dbReference type="GO" id="GO:0030139">
    <property type="term" value="C:endocytic vesicle"/>
    <property type="evidence" value="ECO:0007669"/>
    <property type="project" value="TreeGrafter"/>
</dbReference>
<dbReference type="InterPro" id="IPR011989">
    <property type="entry name" value="ARM-like"/>
</dbReference>
<organism evidence="3 4">
    <name type="scientific">Euplotes crassus</name>
    <dbReference type="NCBI Taxonomy" id="5936"/>
    <lineage>
        <taxon>Eukaryota</taxon>
        <taxon>Sar</taxon>
        <taxon>Alveolata</taxon>
        <taxon>Ciliophora</taxon>
        <taxon>Intramacronucleata</taxon>
        <taxon>Spirotrichea</taxon>
        <taxon>Hypotrichia</taxon>
        <taxon>Euplotida</taxon>
        <taxon>Euplotidae</taxon>
        <taxon>Moneuplotes</taxon>
    </lineage>
</organism>
<dbReference type="GO" id="GO:0042147">
    <property type="term" value="P:retrograde transport, endosome to Golgi"/>
    <property type="evidence" value="ECO:0007669"/>
    <property type="project" value="TreeGrafter"/>
</dbReference>
<dbReference type="GO" id="GO:0016020">
    <property type="term" value="C:membrane"/>
    <property type="evidence" value="ECO:0007669"/>
    <property type="project" value="TreeGrafter"/>
</dbReference>
<gene>
    <name evidence="3" type="ORF">ECRASSUSDP1_LOCUS18947</name>
</gene>
<feature type="region of interest" description="Disordered" evidence="2">
    <location>
        <begin position="2234"/>
        <end position="2271"/>
    </location>
</feature>
<dbReference type="Gene3D" id="1.25.10.10">
    <property type="entry name" value="Leucine-rich Repeat Variant"/>
    <property type="match status" value="1"/>
</dbReference>
<keyword evidence="4" id="KW-1185">Reference proteome</keyword>
<dbReference type="GO" id="GO:0006897">
    <property type="term" value="P:endocytosis"/>
    <property type="evidence" value="ECO:0007669"/>
    <property type="project" value="TreeGrafter"/>
</dbReference>
<dbReference type="PANTHER" id="PTHR21663">
    <property type="entry name" value="HYPOTHETICAL HEAT DOMAIN-CONTAINING"/>
    <property type="match status" value="1"/>
</dbReference>
<dbReference type="Pfam" id="PF20210">
    <property type="entry name" value="Laa1_Sip1_HTR5"/>
    <property type="match status" value="1"/>
</dbReference>
<proteinExistence type="inferred from homology"/>
<dbReference type="GO" id="GO:0005829">
    <property type="term" value="C:cytosol"/>
    <property type="evidence" value="ECO:0007669"/>
    <property type="project" value="GOC"/>
</dbReference>
<accession>A0AAD1XRP3</accession>
<comment type="similarity">
    <text evidence="1">Belongs to the HEATR5 family.</text>
</comment>
<dbReference type="GO" id="GO:0005794">
    <property type="term" value="C:Golgi apparatus"/>
    <property type="evidence" value="ECO:0007669"/>
    <property type="project" value="TreeGrafter"/>
</dbReference>
<evidence type="ECO:0000313" key="4">
    <source>
        <dbReference type="Proteomes" id="UP001295684"/>
    </source>
</evidence>
<dbReference type="SUPFAM" id="SSF48371">
    <property type="entry name" value="ARM repeat"/>
    <property type="match status" value="2"/>
</dbReference>
<evidence type="ECO:0000313" key="3">
    <source>
        <dbReference type="EMBL" id="CAI2377559.1"/>
    </source>
</evidence>
<dbReference type="EMBL" id="CAMPGE010019210">
    <property type="protein sequence ID" value="CAI2377559.1"/>
    <property type="molecule type" value="Genomic_DNA"/>
</dbReference>
<evidence type="ECO:0000256" key="1">
    <source>
        <dbReference type="ARBA" id="ARBA00008304"/>
    </source>
</evidence>
<name>A0AAD1XRP3_EUPCR</name>
<sequence>MSTELEVIIMSIQKHIEAAKAGNERGEAKLSLVKKKDYLYSVLLEIQQCKDRKDVAGKQKVIEPMLVELCEIGCGVSLVNEIMSILTRFYKHGDFSTVPATLEKLRGIYERSKSVYSKVCAAKLTGRIFKEFWQKTISPPTQETVQSLQKLFKNSQEWYVKETALDTLSDVLQTQCNNLDMALNDSFKLISKAIGDKVKDVRYAATKALLYLVRGTSCIQDMKASDFQNIISAAFKGFKDSYKKVRAISTELMKEILCIKIKFCLEEKEILDQKMPSSKKKLIESLPSNLIEVLDYLASNIYDKSTSNNYERKCVVECVYFIMKEIPLLFAKTKKKTLMDRILLLEPNDKTGKYPVEKYELIVSNRFITWLLFQVVEELDQEEQKELIDVVSSYLSNKKHSEASLSILLSVFNHLCRSLDLTTIFKSDQEFTDTLMPFIKCGRLQIQVPICEIFKTVSQNTPEWVHPLISTLISHTSITHAELAGLSFTPVYAIKLVPQVSENYQKSDIQKAMQCLNQVNCLAHALALVFSSVNHSLKGVPVTLSNSSFNAAKAMILGNFQTEDDEEDIIQVGLEDFDISDSPRREAGWILLEGLLHLGSQWVGSKVNTIYKLWNSVFYQDMCEIDVQKIKNKDVMYIEKILTEFKIKKQALSTIKCFLNKCYPLLNSQLIKLTAGFVVNAITFFINQDKKEIVKLFSKTFHEDFLKVRSDIYECLSNLHPSLYSYKFVHILHSVTDDIVNETITKSIPSVAIKTLCKEDQLHDNVYLHMEGVPDSYLSDDIYFESSSALSGELLDLTLRHSPWLIVDHDRMNTSCSELDVRISIRETAIQTFSDIFISSQLNDKNKIQLSNHLLLHAKRVQESILKESKSKKSKQKDPISKERKIAKLCSISSAAYMISLGLVKKKVKEIDQAVFGNLESIFTVCMEVENDTVSKICAEGLALLYTQVTGAEYIMSIVNIVKGDIERKASEVASKKEGTKNAQRNEMVLGNLLRYNDLCENPALSEALLEACKTILKGRDTNSKLKDYLSTCENEEILRNTYPTCFYLMQMDIITNSKSLNSMCKFTERILRYFQVTTDAKSKVIIVFKEFINHFLTQAFSKDASNTLIESCLKMAKTVMILQDKMKKDGDYEIGLLPLSENEIYKIAELAIRLIEESSDIYIKQICIEIIAVLLNSGDIEMLEKLKKGRNFDEDFYCFLFNELNSTKSMVKPFNYEKLRKRISQVPSYEHMTHHSEFERIINFNHNSLDAFCSGMANYDQYRREYYEYSLEIVFIYALKISAHYKLDLWIKFCKFFNSYKHVNFLTHVEHETQRLEEEKEREMENPGKKDISQMTNAGPLDYRLSKDLKNETKMFLIQSLTSFVTHYATTDGHSKTDISRHISKLINIAFGAANAEDVNLKKVGLTLIIELVKKFQYTQEAVDQEDAETIAQMEEEMELIIEQYEAQISSIIRQNLKKDCPPEIKIKTYDLLYYFITVPISRDSELIGRILALITSDLDNISLLKEESASYDRIVSEAHFEKLELLCKLYLLSKEDEDISKFYSICINPKNMNEEKDLQNISNAKKTLKKKGDSPKEMKERIFGDRFKEIEGLLKKQLLAAIYDSYIVLAMPRSIVKNYKRFIFITCGMRSAYSLSTIERTVQYFMKCLCYLVDSKISLKESILTGGRDDINFRDIFEKYDQCKDHEMLLALIQFYLVSEIEIDEENSKKNSQTSVSHSLYNHIKIRLFCMELMEKLFKRITVDFECLREILTIFDKLSFISVAEINYSIVRVCLIILERIYQAKQVSSQRSILVSESDDDLSDTKLCEKELLIIQVIEKLGLKIMSQTQSYVYQDMNLGDLRKKILDKNYEGLEARYLNSKDDEKSKAMKLNLLKNTYDLCKSVLTTYIKLKEYSQDKGHLTAFSKDVSECIKDSFESTIHRTALKMPLSLKSYINHLVLIDEVFKINPEVLAENINRFIIRLISTIKVCNSCGSTSEKAKESSEDDSESNSENFSSVKGEALDPATMEKLKTTIPYLIQLLNKTVANSISSIPMEEIKDGFVFYMGTLFDIEKDSESSSQIVNFTQIALKGLNGLFSAGSKDPDMMERVARFSKFCFEESLAYLFTNVKRVFASPVVLEGEDQSQTQAISEDIKFITNIYLNSTSEQKEVIIDTIVKMFLGIVVGVQENQIHRTKPVLTIINSVGEGLYSMIVKGDVNLAKGYIATSLTDQQKQMLQNIIKAIATSKKAQEDQKAKNQVKPGQRAAGNPKFRENKGNTKLATKIGKV</sequence>
<evidence type="ECO:0000256" key="2">
    <source>
        <dbReference type="SAM" id="MobiDB-lite"/>
    </source>
</evidence>
<dbReference type="Proteomes" id="UP001295684">
    <property type="component" value="Unassembled WGS sequence"/>
</dbReference>